<sequence>MGALADTTRRQILNRLARIGEATATTLAAEMSVTRQAVVQHLSILETACLVKGQRIGRERRFVVCPQRLTETARWMDSLAAQWDSRLGAIKRIAEQAHLEGVGPPGQQTATEQEETDDS</sequence>
<name>A0A4R5KTY2_9BACL</name>
<feature type="domain" description="HTH arsR-type" evidence="3">
    <location>
        <begin position="1"/>
        <end position="84"/>
    </location>
</feature>
<dbReference type="SUPFAM" id="SSF46785">
    <property type="entry name" value="Winged helix' DNA-binding domain"/>
    <property type="match status" value="1"/>
</dbReference>
<dbReference type="Pfam" id="PF12840">
    <property type="entry name" value="HTH_20"/>
    <property type="match status" value="1"/>
</dbReference>
<dbReference type="PROSITE" id="PS50987">
    <property type="entry name" value="HTH_ARSR_2"/>
    <property type="match status" value="1"/>
</dbReference>
<dbReference type="GO" id="GO:0003677">
    <property type="term" value="F:DNA binding"/>
    <property type="evidence" value="ECO:0007669"/>
    <property type="project" value="UniProtKB-KW"/>
</dbReference>
<dbReference type="InterPro" id="IPR001845">
    <property type="entry name" value="HTH_ArsR_DNA-bd_dom"/>
</dbReference>
<dbReference type="SMART" id="SM00418">
    <property type="entry name" value="HTH_ARSR"/>
    <property type="match status" value="1"/>
</dbReference>
<evidence type="ECO:0000313" key="5">
    <source>
        <dbReference type="Proteomes" id="UP000295636"/>
    </source>
</evidence>
<evidence type="ECO:0000256" key="2">
    <source>
        <dbReference type="SAM" id="MobiDB-lite"/>
    </source>
</evidence>
<accession>A0A4R5KTY2</accession>
<evidence type="ECO:0000259" key="3">
    <source>
        <dbReference type="PROSITE" id="PS50987"/>
    </source>
</evidence>
<organism evidence="4 5">
    <name type="scientific">Paenibacillus piri</name>
    <dbReference type="NCBI Taxonomy" id="2547395"/>
    <lineage>
        <taxon>Bacteria</taxon>
        <taxon>Bacillati</taxon>
        <taxon>Bacillota</taxon>
        <taxon>Bacilli</taxon>
        <taxon>Bacillales</taxon>
        <taxon>Paenibacillaceae</taxon>
        <taxon>Paenibacillus</taxon>
    </lineage>
</organism>
<dbReference type="Gene3D" id="1.10.10.10">
    <property type="entry name" value="Winged helix-like DNA-binding domain superfamily/Winged helix DNA-binding domain"/>
    <property type="match status" value="1"/>
</dbReference>
<evidence type="ECO:0000256" key="1">
    <source>
        <dbReference type="ARBA" id="ARBA00023125"/>
    </source>
</evidence>
<dbReference type="GO" id="GO:0003700">
    <property type="term" value="F:DNA-binding transcription factor activity"/>
    <property type="evidence" value="ECO:0007669"/>
    <property type="project" value="InterPro"/>
</dbReference>
<evidence type="ECO:0000313" key="4">
    <source>
        <dbReference type="EMBL" id="TDF98360.1"/>
    </source>
</evidence>
<dbReference type="OrthoDB" id="9799175at2"/>
<dbReference type="InterPro" id="IPR036388">
    <property type="entry name" value="WH-like_DNA-bd_sf"/>
</dbReference>
<dbReference type="PANTHER" id="PTHR38600">
    <property type="entry name" value="TRANSCRIPTIONAL REGULATORY PROTEIN"/>
    <property type="match status" value="1"/>
</dbReference>
<keyword evidence="5" id="KW-1185">Reference proteome</keyword>
<keyword evidence="1" id="KW-0238">DNA-binding</keyword>
<dbReference type="InterPro" id="IPR036390">
    <property type="entry name" value="WH_DNA-bd_sf"/>
</dbReference>
<comment type="caution">
    <text evidence="4">The sequence shown here is derived from an EMBL/GenBank/DDBJ whole genome shotgun (WGS) entry which is preliminary data.</text>
</comment>
<gene>
    <name evidence="4" type="ORF">E1757_12320</name>
</gene>
<dbReference type="AlphaFoldDB" id="A0A4R5KTY2"/>
<reference evidence="4 5" key="1">
    <citation type="submission" date="2019-03" db="EMBL/GenBank/DDBJ databases">
        <title>This is whole genome sequence of Paenibacillus sp MS74 strain.</title>
        <authorList>
            <person name="Trinh H.N."/>
        </authorList>
    </citation>
    <scope>NUCLEOTIDE SEQUENCE [LARGE SCALE GENOMIC DNA]</scope>
    <source>
        <strain evidence="4 5">MS74</strain>
    </source>
</reference>
<dbReference type="InterPro" id="IPR011991">
    <property type="entry name" value="ArsR-like_HTH"/>
</dbReference>
<dbReference type="PANTHER" id="PTHR38600:SF2">
    <property type="entry name" value="SLL0088 PROTEIN"/>
    <property type="match status" value="1"/>
</dbReference>
<protein>
    <submittedName>
        <fullName evidence="4">Transcriptional regulator</fullName>
    </submittedName>
</protein>
<dbReference type="NCBIfam" id="NF033788">
    <property type="entry name" value="HTH_metalloreg"/>
    <property type="match status" value="1"/>
</dbReference>
<dbReference type="Proteomes" id="UP000295636">
    <property type="component" value="Unassembled WGS sequence"/>
</dbReference>
<proteinExistence type="predicted"/>
<dbReference type="CDD" id="cd00090">
    <property type="entry name" value="HTH_ARSR"/>
    <property type="match status" value="1"/>
</dbReference>
<dbReference type="EMBL" id="SMRT01000004">
    <property type="protein sequence ID" value="TDF98360.1"/>
    <property type="molecule type" value="Genomic_DNA"/>
</dbReference>
<feature type="region of interest" description="Disordered" evidence="2">
    <location>
        <begin position="97"/>
        <end position="119"/>
    </location>
</feature>